<evidence type="ECO:0000256" key="1">
    <source>
        <dbReference type="ARBA" id="ARBA00009670"/>
    </source>
</evidence>
<keyword evidence="8" id="KW-1185">Reference proteome</keyword>
<protein>
    <recommendedName>
        <fullName evidence="6">ABC1 atypical kinase-like domain-containing protein</fullName>
    </recommendedName>
</protein>
<evidence type="ECO:0000256" key="4">
    <source>
        <dbReference type="ARBA" id="ARBA00022840"/>
    </source>
</evidence>
<feature type="compositionally biased region" description="Basic and acidic residues" evidence="5">
    <location>
        <begin position="135"/>
        <end position="146"/>
    </location>
</feature>
<dbReference type="InterPro" id="IPR051409">
    <property type="entry name" value="Atypical_kinase_ADCK"/>
</dbReference>
<dbReference type="InterPro" id="IPR011009">
    <property type="entry name" value="Kinase-like_dom_sf"/>
</dbReference>
<evidence type="ECO:0000256" key="2">
    <source>
        <dbReference type="ARBA" id="ARBA00022679"/>
    </source>
</evidence>
<feature type="compositionally biased region" description="Basic and acidic residues" evidence="5">
    <location>
        <begin position="74"/>
        <end position="88"/>
    </location>
</feature>
<dbReference type="Pfam" id="PF03109">
    <property type="entry name" value="ABC1"/>
    <property type="match status" value="1"/>
</dbReference>
<feature type="compositionally biased region" description="Polar residues" evidence="5">
    <location>
        <begin position="147"/>
        <end position="161"/>
    </location>
</feature>
<dbReference type="InterPro" id="IPR034646">
    <property type="entry name" value="ADCK3_dom"/>
</dbReference>
<dbReference type="GO" id="GO:0005524">
    <property type="term" value="F:ATP binding"/>
    <property type="evidence" value="ECO:0007669"/>
    <property type="project" value="UniProtKB-KW"/>
</dbReference>
<feature type="region of interest" description="Disordered" evidence="5">
    <location>
        <begin position="67"/>
        <end position="168"/>
    </location>
</feature>
<dbReference type="PANTHER" id="PTHR43851:SF3">
    <property type="entry name" value="COENZYME Q8"/>
    <property type="match status" value="1"/>
</dbReference>
<dbReference type="STRING" id="133381.A0A2T9ZBE0"/>
<dbReference type="PANTHER" id="PTHR43851">
    <property type="match status" value="1"/>
</dbReference>
<dbReference type="GO" id="GO:0006744">
    <property type="term" value="P:ubiquinone biosynthetic process"/>
    <property type="evidence" value="ECO:0007669"/>
    <property type="project" value="TreeGrafter"/>
</dbReference>
<organism evidence="7 8">
    <name type="scientific">Smittium megazygosporum</name>
    <dbReference type="NCBI Taxonomy" id="133381"/>
    <lineage>
        <taxon>Eukaryota</taxon>
        <taxon>Fungi</taxon>
        <taxon>Fungi incertae sedis</taxon>
        <taxon>Zoopagomycota</taxon>
        <taxon>Kickxellomycotina</taxon>
        <taxon>Harpellomycetes</taxon>
        <taxon>Harpellales</taxon>
        <taxon>Legeriomycetaceae</taxon>
        <taxon>Smittium</taxon>
    </lineage>
</organism>
<evidence type="ECO:0000256" key="5">
    <source>
        <dbReference type="SAM" id="MobiDB-lite"/>
    </source>
</evidence>
<name>A0A2T9ZBE0_9FUNG</name>
<evidence type="ECO:0000256" key="3">
    <source>
        <dbReference type="ARBA" id="ARBA00022741"/>
    </source>
</evidence>
<dbReference type="Proteomes" id="UP000245609">
    <property type="component" value="Unassembled WGS sequence"/>
</dbReference>
<dbReference type="SUPFAM" id="SSF56112">
    <property type="entry name" value="Protein kinase-like (PK-like)"/>
    <property type="match status" value="1"/>
</dbReference>
<evidence type="ECO:0000259" key="6">
    <source>
        <dbReference type="Pfam" id="PF03109"/>
    </source>
</evidence>
<feature type="region of interest" description="Disordered" evidence="5">
    <location>
        <begin position="16"/>
        <end position="42"/>
    </location>
</feature>
<feature type="compositionally biased region" description="Polar residues" evidence="5">
    <location>
        <begin position="118"/>
        <end position="134"/>
    </location>
</feature>
<comment type="caution">
    <text evidence="7">The sequence shown here is derived from an EMBL/GenBank/DDBJ whole genome shotgun (WGS) entry which is preliminary data.</text>
</comment>
<sequence>MQTSSIVPKFLILESQKSSKASSKTDTPIDKQNLTAEESGSNLKNEQCISPIVNDVEAEATFKEDVLDTTADVPEEKIGSDTLDHQFSKEIPTLEEDQMKTKGIPLTEKKVDIETGSPLPSENNKPSSNSTVKQSLEESPLKDSVKNTEASKTNATTSPNTADLDKDAEITKKMKESRMPSSRPERILHYGALAAGLGVGAMNEKLRRWTGLSKNSDISVFLSEDNVERLVSKLSKMRGAALKIGQMLSIQDSSHITKRIEDILLRVQNSANYMPKSQLYKVLEQQFGPFWKDFFESFEDTPFAAASIGQVHMAYLNKDLSKKYGFSKVAVKVQYPGVSKSIDSDLSSVQSLLVLSKMLPKGLYLENSINSARKELNFECDYIREARATETFREYMSQSKVFDVPKTVEELCSEMVLTLEFMEGKPMSLAVNYDQDTRNFISWNILNLCLQELFEFNLMQTDPNWTNFLYNEKTNKICLIDFGATLPFEKRFLDLYMRILVSSADQDRDSCVHWSKEIGYLTGFESESMLQAHVDSIMALGEPFRHKGKFKFGAQKVTKQVKSNIKIMLNERLTPPPKETYSLHRKLSGAFLLCTKLEADIDCTSMFEKYRSSYVYS</sequence>
<dbReference type="OrthoDB" id="201153at2759"/>
<reference evidence="7 8" key="1">
    <citation type="journal article" date="2018" name="MBio">
        <title>Comparative Genomics Reveals the Core Gene Toolbox for the Fungus-Insect Symbiosis.</title>
        <authorList>
            <person name="Wang Y."/>
            <person name="Stata M."/>
            <person name="Wang W."/>
            <person name="Stajich J.E."/>
            <person name="White M.M."/>
            <person name="Moncalvo J.M."/>
        </authorList>
    </citation>
    <scope>NUCLEOTIDE SEQUENCE [LARGE SCALE GENOMIC DNA]</scope>
    <source>
        <strain evidence="7 8">SC-DP-2</strain>
    </source>
</reference>
<proteinExistence type="inferred from homology"/>
<keyword evidence="2" id="KW-0808">Transferase</keyword>
<feature type="domain" description="ABC1 atypical kinase-like" evidence="6">
    <location>
        <begin position="266"/>
        <end position="513"/>
    </location>
</feature>
<dbReference type="CDD" id="cd13970">
    <property type="entry name" value="ABC1_ADCK3"/>
    <property type="match status" value="1"/>
</dbReference>
<evidence type="ECO:0000313" key="7">
    <source>
        <dbReference type="EMBL" id="PVV01875.1"/>
    </source>
</evidence>
<dbReference type="InterPro" id="IPR004147">
    <property type="entry name" value="ABC1_dom"/>
</dbReference>
<dbReference type="AlphaFoldDB" id="A0A2T9ZBE0"/>
<accession>A0A2T9ZBE0</accession>
<dbReference type="EMBL" id="MBFS01000737">
    <property type="protein sequence ID" value="PVV01875.1"/>
    <property type="molecule type" value="Genomic_DNA"/>
</dbReference>
<keyword evidence="4" id="KW-0067">ATP-binding</keyword>
<dbReference type="GO" id="GO:0016740">
    <property type="term" value="F:transferase activity"/>
    <property type="evidence" value="ECO:0007669"/>
    <property type="project" value="UniProtKB-KW"/>
</dbReference>
<gene>
    <name evidence="7" type="ORF">BB560_003694</name>
</gene>
<evidence type="ECO:0000313" key="8">
    <source>
        <dbReference type="Proteomes" id="UP000245609"/>
    </source>
</evidence>
<comment type="similarity">
    <text evidence="1">Belongs to the protein kinase superfamily. ADCK protein kinase family.</text>
</comment>
<keyword evidence="3" id="KW-0547">Nucleotide-binding</keyword>